<name>A0A6P8ZHT0_THRPL</name>
<dbReference type="Gene3D" id="1.10.287.820">
    <property type="entry name" value="Acid-sensing ion channel domain"/>
    <property type="match status" value="1"/>
</dbReference>
<evidence type="ECO:0000256" key="13">
    <source>
        <dbReference type="SAM" id="Phobius"/>
    </source>
</evidence>
<dbReference type="RefSeq" id="XP_034232389.1">
    <property type="nucleotide sequence ID" value="XM_034376498.1"/>
</dbReference>
<comment type="subcellular location">
    <subcellularLocation>
        <location evidence="1">Membrane</location>
        <topology evidence="1">Multi-pass membrane protein</topology>
    </subcellularLocation>
</comment>
<evidence type="ECO:0000256" key="4">
    <source>
        <dbReference type="ARBA" id="ARBA00022461"/>
    </source>
</evidence>
<keyword evidence="9 13" id="KW-0472">Membrane</keyword>
<evidence type="ECO:0000256" key="7">
    <source>
        <dbReference type="ARBA" id="ARBA00023053"/>
    </source>
</evidence>
<keyword evidence="4 12" id="KW-0894">Sodium channel</keyword>
<keyword evidence="8 12" id="KW-0406">Ion transport</keyword>
<sequence>MTRISVLNTRVPLEEYPFPSVTLCPFHQILKNPALALLRANVNLSSSRAANATPDDAMYLRMMSALQNFRYPQFSADWGKLDVEALESLGSMDAREFLVKVFPPCQIIFKSCRWLNVVVDCCTIFDLQETHNGLCYAFNSCTSRAFKDKECAPRNGSSEKGGGLMVITHFTMPTEVVDTSVVSAFSVRTTPFLRVQRHARGIPSVWSGPVGLLQVVVGNPFEVPQPVGGFFIREDVSISRIEASLSVQLAEPDIAYLPWEARNCMFLDEQPLSIARPYTQQTCIEDCRLQLIWERCGCTPHYFSRSPDQGGVGAYEKSCNATGMQCIFENKSTLRRTNSVPVKNKRELDGLRLLDNDTGYDCTCPSECQILMYRTEITNLGTFKGSPVYDDNDTATTIFVRQRNMEARNIVYLKSLHRTFSEFVADLGNIAALFLGVSILSVFEFGFVSVSCLKTLYEGLKASKI</sequence>
<evidence type="ECO:0000256" key="6">
    <source>
        <dbReference type="ARBA" id="ARBA00022989"/>
    </source>
</evidence>
<proteinExistence type="inferred from homology"/>
<evidence type="ECO:0000256" key="9">
    <source>
        <dbReference type="ARBA" id="ARBA00023136"/>
    </source>
</evidence>
<gene>
    <name evidence="15" type="primary">LOC117640190</name>
</gene>
<dbReference type="GO" id="GO:0015280">
    <property type="term" value="F:ligand-gated sodium channel activity"/>
    <property type="evidence" value="ECO:0007669"/>
    <property type="project" value="TreeGrafter"/>
</dbReference>
<dbReference type="PANTHER" id="PTHR11690">
    <property type="entry name" value="AMILORIDE-SENSITIVE SODIUM CHANNEL-RELATED"/>
    <property type="match status" value="1"/>
</dbReference>
<protein>
    <submittedName>
        <fullName evidence="15">Pickpocket protein 28-like</fullName>
    </submittedName>
</protein>
<keyword evidence="6 13" id="KW-1133">Transmembrane helix</keyword>
<keyword evidence="7" id="KW-0915">Sodium</keyword>
<evidence type="ECO:0000256" key="10">
    <source>
        <dbReference type="ARBA" id="ARBA00023201"/>
    </source>
</evidence>
<dbReference type="GeneID" id="117640190"/>
<evidence type="ECO:0000256" key="5">
    <source>
        <dbReference type="ARBA" id="ARBA00022692"/>
    </source>
</evidence>
<evidence type="ECO:0000256" key="11">
    <source>
        <dbReference type="ARBA" id="ARBA00023303"/>
    </source>
</evidence>
<keyword evidence="11 12" id="KW-0407">Ion channel</keyword>
<keyword evidence="14" id="KW-1185">Reference proteome</keyword>
<evidence type="ECO:0000256" key="12">
    <source>
        <dbReference type="RuleBase" id="RU000679"/>
    </source>
</evidence>
<evidence type="ECO:0000313" key="15">
    <source>
        <dbReference type="RefSeq" id="XP_034232389.1"/>
    </source>
</evidence>
<dbReference type="GO" id="GO:0005886">
    <property type="term" value="C:plasma membrane"/>
    <property type="evidence" value="ECO:0007669"/>
    <property type="project" value="TreeGrafter"/>
</dbReference>
<evidence type="ECO:0000256" key="8">
    <source>
        <dbReference type="ARBA" id="ARBA00023065"/>
    </source>
</evidence>
<dbReference type="Pfam" id="PF00858">
    <property type="entry name" value="ASC"/>
    <property type="match status" value="1"/>
</dbReference>
<dbReference type="Proteomes" id="UP000515158">
    <property type="component" value="Unplaced"/>
</dbReference>
<keyword evidence="3 12" id="KW-0813">Transport</keyword>
<evidence type="ECO:0000256" key="1">
    <source>
        <dbReference type="ARBA" id="ARBA00004141"/>
    </source>
</evidence>
<keyword evidence="10 12" id="KW-0739">Sodium transport</keyword>
<dbReference type="Gene3D" id="1.10.287.770">
    <property type="entry name" value="YojJ-like"/>
    <property type="match status" value="1"/>
</dbReference>
<dbReference type="PANTHER" id="PTHR11690:SF300">
    <property type="entry name" value="PICKPOCKET PROTEIN 19"/>
    <property type="match status" value="1"/>
</dbReference>
<dbReference type="InterPro" id="IPR001873">
    <property type="entry name" value="ENaC"/>
</dbReference>
<dbReference type="OrthoDB" id="5874059at2759"/>
<dbReference type="KEGG" id="tpal:117640190"/>
<evidence type="ECO:0000256" key="2">
    <source>
        <dbReference type="ARBA" id="ARBA00007193"/>
    </source>
</evidence>
<dbReference type="PRINTS" id="PR01078">
    <property type="entry name" value="AMINACHANNEL"/>
</dbReference>
<dbReference type="AlphaFoldDB" id="A0A6P8ZHT0"/>
<feature type="transmembrane region" description="Helical" evidence="13">
    <location>
        <begin position="430"/>
        <end position="457"/>
    </location>
</feature>
<reference evidence="15" key="1">
    <citation type="submission" date="2025-08" db="UniProtKB">
        <authorList>
            <consortium name="RefSeq"/>
        </authorList>
    </citation>
    <scope>IDENTIFICATION</scope>
    <source>
        <tissue evidence="15">Total insect</tissue>
    </source>
</reference>
<accession>A0A6P8ZHT0</accession>
<keyword evidence="5 12" id="KW-0812">Transmembrane</keyword>
<organism evidence="15">
    <name type="scientific">Thrips palmi</name>
    <name type="common">Melon thrips</name>
    <dbReference type="NCBI Taxonomy" id="161013"/>
    <lineage>
        <taxon>Eukaryota</taxon>
        <taxon>Metazoa</taxon>
        <taxon>Ecdysozoa</taxon>
        <taxon>Arthropoda</taxon>
        <taxon>Hexapoda</taxon>
        <taxon>Insecta</taxon>
        <taxon>Pterygota</taxon>
        <taxon>Neoptera</taxon>
        <taxon>Paraneoptera</taxon>
        <taxon>Thysanoptera</taxon>
        <taxon>Terebrantia</taxon>
        <taxon>Thripoidea</taxon>
        <taxon>Thripidae</taxon>
        <taxon>Thrips</taxon>
    </lineage>
</organism>
<evidence type="ECO:0000313" key="14">
    <source>
        <dbReference type="Proteomes" id="UP000515158"/>
    </source>
</evidence>
<comment type="similarity">
    <text evidence="2 12">Belongs to the amiloride-sensitive sodium channel (TC 1.A.6) family.</text>
</comment>
<dbReference type="InParanoid" id="A0A6P8ZHT0"/>
<evidence type="ECO:0000256" key="3">
    <source>
        <dbReference type="ARBA" id="ARBA00022448"/>
    </source>
</evidence>